<dbReference type="Pfam" id="PF09769">
    <property type="entry name" value="ApoO"/>
    <property type="match status" value="1"/>
</dbReference>
<protein>
    <recommendedName>
        <fullName evidence="1">MICOS complex subunit</fullName>
    </recommendedName>
</protein>
<dbReference type="KEGG" id="maw:19245314"/>
<gene>
    <name evidence="3" type="ORF">MAC_01003</name>
</gene>
<dbReference type="GO" id="GO:0061617">
    <property type="term" value="C:MICOS complex"/>
    <property type="evidence" value="ECO:0007669"/>
    <property type="project" value="UniProtKB-UniRule"/>
</dbReference>
<dbReference type="PANTHER" id="PTHR28268">
    <property type="entry name" value="MICOS SUBUNIT MIC26"/>
    <property type="match status" value="1"/>
</dbReference>
<dbReference type="EMBL" id="GL698473">
    <property type="protein sequence ID" value="EFY92765.1"/>
    <property type="molecule type" value="Genomic_DNA"/>
</dbReference>
<dbReference type="InterPro" id="IPR019166">
    <property type="entry name" value="MIC26/MIC27"/>
</dbReference>
<proteinExistence type="predicted"/>
<comment type="subunit">
    <text evidence="1">Component of the mitochondrial contact site and cristae organizing system (MICOS) complex.</text>
</comment>
<dbReference type="GeneID" id="19245314"/>
<dbReference type="PANTHER" id="PTHR28268:SF1">
    <property type="entry name" value="MICOS SUBUNIT MIC26"/>
    <property type="match status" value="1"/>
</dbReference>
<feature type="region of interest" description="Disordered" evidence="2">
    <location>
        <begin position="87"/>
        <end position="110"/>
    </location>
</feature>
<dbReference type="InterPro" id="IPR033181">
    <property type="entry name" value="Mic26_fungi"/>
</dbReference>
<comment type="function">
    <text evidence="1">Component of the MICOS complex, a large protein complex of the mitochondrial inner membrane that plays crucial roles in the maintenance of crista junctions, inner membrane architecture, and formation of contact sites to the outer membrane.</text>
</comment>
<evidence type="ECO:0000256" key="2">
    <source>
        <dbReference type="SAM" id="MobiDB-lite"/>
    </source>
</evidence>
<dbReference type="STRING" id="655827.E9DTQ5"/>
<accession>E9DTQ5</accession>
<keyword evidence="1" id="KW-0472">Membrane</keyword>
<dbReference type="eggNOG" id="ENOG502S70K">
    <property type="taxonomic scope" value="Eukaryota"/>
</dbReference>
<evidence type="ECO:0000313" key="4">
    <source>
        <dbReference type="Proteomes" id="UP000002499"/>
    </source>
</evidence>
<name>E9DTQ5_METAQ</name>
<dbReference type="OMA" id="GVAHSGM"/>
<dbReference type="HOGENOM" id="CLU_072876_0_0_1"/>
<dbReference type="AlphaFoldDB" id="E9DTQ5"/>
<dbReference type="OrthoDB" id="2399148at2759"/>
<organism evidence="4">
    <name type="scientific">Metarhizium acridum (strain CQMa 102)</name>
    <dbReference type="NCBI Taxonomy" id="655827"/>
    <lineage>
        <taxon>Eukaryota</taxon>
        <taxon>Fungi</taxon>
        <taxon>Dikarya</taxon>
        <taxon>Ascomycota</taxon>
        <taxon>Pezizomycotina</taxon>
        <taxon>Sordariomycetes</taxon>
        <taxon>Hypocreomycetidae</taxon>
        <taxon>Hypocreales</taxon>
        <taxon>Clavicipitaceae</taxon>
        <taxon>Metarhizium</taxon>
    </lineage>
</organism>
<sequence length="275" mass="30021">MAARVLMQRVRTLLDLLSHRRRLLTIVFQRSLAPLATIALGGLAFAPATVLAEGPVDKKKPIYDDFDAPSANDASAPAAPIKALQFSQPPAAAEEPKKEKKPRGPSPTDRLAVQIGKVRMALYRFAVCTENKVNETMDSAFNLEQSFTNTIASLAPSRESGEKLMPGTIYVLVAAMAGSILTRNRNILLRSTVPLAFGVGAGWTVLPVTMRNISDLSWKYEQRFPAIAETHVNIREGLRKGISFAKVHGQIGVQYVDDKVTDAREAVEGWVKQGK</sequence>
<keyword evidence="1" id="KW-0496">Mitochondrion</keyword>
<keyword evidence="1" id="KW-0999">Mitochondrion inner membrane</keyword>
<keyword evidence="4" id="KW-1185">Reference proteome</keyword>
<evidence type="ECO:0000256" key="1">
    <source>
        <dbReference type="RuleBase" id="RU363021"/>
    </source>
</evidence>
<reference evidence="3 4" key="1">
    <citation type="journal article" date="2011" name="PLoS Genet.">
        <title>Genome sequencing and comparative transcriptomics of the model entomopathogenic fungi Metarhizium anisopliae and M. acridum.</title>
        <authorList>
            <person name="Gao Q."/>
            <person name="Jin K."/>
            <person name="Ying S.H."/>
            <person name="Zhang Y."/>
            <person name="Xiao G."/>
            <person name="Shang Y."/>
            <person name="Duan Z."/>
            <person name="Hu X."/>
            <person name="Xie X.Q."/>
            <person name="Zhou G."/>
            <person name="Peng G."/>
            <person name="Luo Z."/>
            <person name="Huang W."/>
            <person name="Wang B."/>
            <person name="Fang W."/>
            <person name="Wang S."/>
            <person name="Zhong Y."/>
            <person name="Ma L.J."/>
            <person name="St Leger R.J."/>
            <person name="Zhao G.P."/>
            <person name="Pei Y."/>
            <person name="Feng M.G."/>
            <person name="Xia Y."/>
            <person name="Wang C."/>
        </authorList>
    </citation>
    <scope>NUCLEOTIDE SEQUENCE [LARGE SCALE GENOMIC DNA]</scope>
    <source>
        <strain evidence="3 4">CQMa 102</strain>
    </source>
</reference>
<dbReference type="InParanoid" id="E9DTQ5"/>
<dbReference type="RefSeq" id="XP_007807343.1">
    <property type="nucleotide sequence ID" value="XM_007809152.1"/>
</dbReference>
<dbReference type="FunCoup" id="E9DTQ5">
    <property type="interactions" value="27"/>
</dbReference>
<comment type="subcellular location">
    <subcellularLocation>
        <location evidence="1">Mitochondrion inner membrane</location>
    </subcellularLocation>
</comment>
<dbReference type="GO" id="GO:0042407">
    <property type="term" value="P:cristae formation"/>
    <property type="evidence" value="ECO:0007669"/>
    <property type="project" value="InterPro"/>
</dbReference>
<evidence type="ECO:0000313" key="3">
    <source>
        <dbReference type="EMBL" id="EFY92765.1"/>
    </source>
</evidence>
<dbReference type="GO" id="GO:0044284">
    <property type="term" value="C:mitochondrial crista junction"/>
    <property type="evidence" value="ECO:0007669"/>
    <property type="project" value="TreeGrafter"/>
</dbReference>
<dbReference type="Proteomes" id="UP000002499">
    <property type="component" value="Unassembled WGS sequence"/>
</dbReference>